<evidence type="ECO:0000256" key="1">
    <source>
        <dbReference type="SAM" id="Phobius"/>
    </source>
</evidence>
<proteinExistence type="predicted"/>
<keyword evidence="1" id="KW-0472">Membrane</keyword>
<accession>A0A3A3YYY8</accession>
<dbReference type="RefSeq" id="WP_119950626.1">
    <property type="nucleotide sequence ID" value="NZ_QZEZ01000005.1"/>
</dbReference>
<dbReference type="EMBL" id="QZEZ01000005">
    <property type="protein sequence ID" value="RJK95279.1"/>
    <property type="molecule type" value="Genomic_DNA"/>
</dbReference>
<comment type="caution">
    <text evidence="2">The sequence shown here is derived from an EMBL/GenBank/DDBJ whole genome shotgun (WGS) entry which is preliminary data.</text>
</comment>
<evidence type="ECO:0000313" key="3">
    <source>
        <dbReference type="Proteomes" id="UP000265614"/>
    </source>
</evidence>
<sequence>MLLSRRSAWALVLAGVFQWLVWPGFLRNIWQDERSWDAGPTSFFLVHLVLTAASLGVGLVVGAIGVRGLRGTPAPVRREREPAR</sequence>
<evidence type="ECO:0000313" key="2">
    <source>
        <dbReference type="EMBL" id="RJK95279.1"/>
    </source>
</evidence>
<evidence type="ECO:0008006" key="4">
    <source>
        <dbReference type="Google" id="ProtNLM"/>
    </source>
</evidence>
<keyword evidence="3" id="KW-1185">Reference proteome</keyword>
<organism evidence="2 3">
    <name type="scientific">Vallicoccus soli</name>
    <dbReference type="NCBI Taxonomy" id="2339232"/>
    <lineage>
        <taxon>Bacteria</taxon>
        <taxon>Bacillati</taxon>
        <taxon>Actinomycetota</taxon>
        <taxon>Actinomycetes</taxon>
        <taxon>Motilibacterales</taxon>
        <taxon>Vallicoccaceae</taxon>
        <taxon>Vallicoccus</taxon>
    </lineage>
</organism>
<feature type="transmembrane region" description="Helical" evidence="1">
    <location>
        <begin position="7"/>
        <end position="25"/>
    </location>
</feature>
<keyword evidence="1" id="KW-0812">Transmembrane</keyword>
<dbReference type="NCBIfam" id="NF046117">
    <property type="entry name" value="SCO4848_fam"/>
    <property type="match status" value="1"/>
</dbReference>
<feature type="transmembrane region" description="Helical" evidence="1">
    <location>
        <begin position="45"/>
        <end position="69"/>
    </location>
</feature>
<dbReference type="Proteomes" id="UP000265614">
    <property type="component" value="Unassembled WGS sequence"/>
</dbReference>
<dbReference type="Pfam" id="PF26606">
    <property type="entry name" value="SCO4848"/>
    <property type="match status" value="1"/>
</dbReference>
<gene>
    <name evidence="2" type="ORF">D5H78_11440</name>
</gene>
<reference evidence="2 3" key="1">
    <citation type="submission" date="2018-09" db="EMBL/GenBank/DDBJ databases">
        <title>YIM 75000 draft genome.</title>
        <authorList>
            <person name="Tang S."/>
            <person name="Feng Y."/>
        </authorList>
    </citation>
    <scope>NUCLEOTIDE SEQUENCE [LARGE SCALE GENOMIC DNA]</scope>
    <source>
        <strain evidence="2 3">YIM 75000</strain>
    </source>
</reference>
<keyword evidence="1" id="KW-1133">Transmembrane helix</keyword>
<dbReference type="OrthoDB" id="4954985at2"/>
<dbReference type="AlphaFoldDB" id="A0A3A3YYY8"/>
<protein>
    <recommendedName>
        <fullName evidence="4">Integral membrane protein</fullName>
    </recommendedName>
</protein>
<name>A0A3A3YYY8_9ACTN</name>
<dbReference type="InterPro" id="IPR058061">
    <property type="entry name" value="SCO4848-like"/>
</dbReference>